<gene>
    <name evidence="2" type="ORF">FHK82_09275</name>
</gene>
<feature type="domain" description="AB hydrolase-1" evidence="1">
    <location>
        <begin position="31"/>
        <end position="250"/>
    </location>
</feature>
<dbReference type="InterPro" id="IPR029058">
    <property type="entry name" value="AB_hydrolase_fold"/>
</dbReference>
<proteinExistence type="predicted"/>
<dbReference type="GO" id="GO:0016787">
    <property type="term" value="F:hydrolase activity"/>
    <property type="evidence" value="ECO:0007669"/>
    <property type="project" value="UniProtKB-KW"/>
</dbReference>
<protein>
    <submittedName>
        <fullName evidence="2">Alpha/beta hydrolase</fullName>
    </submittedName>
</protein>
<keyword evidence="2" id="KW-0378">Hydrolase</keyword>
<dbReference type="InterPro" id="IPR050266">
    <property type="entry name" value="AB_hydrolase_sf"/>
</dbReference>
<dbReference type="PANTHER" id="PTHR43798">
    <property type="entry name" value="MONOACYLGLYCEROL LIPASE"/>
    <property type="match status" value="1"/>
</dbReference>
<accession>A0A558D1Q4</accession>
<dbReference type="SUPFAM" id="SSF53474">
    <property type="entry name" value="alpha/beta-Hydrolases"/>
    <property type="match status" value="1"/>
</dbReference>
<dbReference type="EMBL" id="VMRY01000039">
    <property type="protein sequence ID" value="TVT54940.1"/>
    <property type="molecule type" value="Genomic_DNA"/>
</dbReference>
<dbReference type="InterPro" id="IPR000073">
    <property type="entry name" value="AB_hydrolase_1"/>
</dbReference>
<dbReference type="Pfam" id="PF12697">
    <property type="entry name" value="Abhydrolase_6"/>
    <property type="match status" value="1"/>
</dbReference>
<comment type="caution">
    <text evidence="2">The sequence shown here is derived from an EMBL/GenBank/DDBJ whole genome shotgun (WGS) entry which is preliminary data.</text>
</comment>
<evidence type="ECO:0000259" key="1">
    <source>
        <dbReference type="Pfam" id="PF12697"/>
    </source>
</evidence>
<reference evidence="2 3" key="1">
    <citation type="submission" date="2019-07" db="EMBL/GenBank/DDBJ databases">
        <title>The pathways for chlorine oxyanion respiration interact through the shared metabolite chlorate.</title>
        <authorList>
            <person name="Barnum T.P."/>
            <person name="Cheng Y."/>
            <person name="Hill K.A."/>
            <person name="Lucas L.N."/>
            <person name="Carlson H.K."/>
            <person name="Coates J.D."/>
        </authorList>
    </citation>
    <scope>NUCLEOTIDE SEQUENCE [LARGE SCALE GENOMIC DNA]</scope>
    <source>
        <strain evidence="2">BK-3</strain>
    </source>
</reference>
<sequence length="263" mass="29225">MENNRITTLQIDGCRLECQWHGQHHSDKPVLVLLHEGLGCIAMWRDFPARLAEQTGCPVFVYSRQGYGGSDPFKHDLTIDFMHDEGRVVLPAVLDAAGIDNAVLVGHSDGASIALIHAGELRDDRVLGLVLLAPHLFVEPETLQGIRQAKQAFETDGLAARLSRYHLHHTDDTFNRWCGIWLDPQFESWNIESSLPTIRVPLLAIMGEDDQYGTLAQIDALAAVQPTLTKRLVLEACGHSPHLEKSDEVLASMNAFLKQSVLR</sequence>
<dbReference type="Gene3D" id="3.40.50.1820">
    <property type="entry name" value="alpha/beta hydrolase"/>
    <property type="match status" value="1"/>
</dbReference>
<organism evidence="2 3">
    <name type="scientific">Sedimenticola thiotaurini</name>
    <dbReference type="NCBI Taxonomy" id="1543721"/>
    <lineage>
        <taxon>Bacteria</taxon>
        <taxon>Pseudomonadati</taxon>
        <taxon>Pseudomonadota</taxon>
        <taxon>Gammaproteobacteria</taxon>
        <taxon>Chromatiales</taxon>
        <taxon>Sedimenticolaceae</taxon>
        <taxon>Sedimenticola</taxon>
    </lineage>
</organism>
<dbReference type="PANTHER" id="PTHR43798:SF33">
    <property type="entry name" value="HYDROLASE, PUTATIVE (AFU_ORTHOLOGUE AFUA_2G14860)-RELATED"/>
    <property type="match status" value="1"/>
</dbReference>
<dbReference type="GO" id="GO:0016020">
    <property type="term" value="C:membrane"/>
    <property type="evidence" value="ECO:0007669"/>
    <property type="project" value="TreeGrafter"/>
</dbReference>
<evidence type="ECO:0000313" key="2">
    <source>
        <dbReference type="EMBL" id="TVT54940.1"/>
    </source>
</evidence>
<name>A0A558D1Q4_9GAMM</name>
<dbReference type="AlphaFoldDB" id="A0A558D1Q4"/>
<evidence type="ECO:0000313" key="3">
    <source>
        <dbReference type="Proteomes" id="UP000317355"/>
    </source>
</evidence>
<dbReference type="Proteomes" id="UP000317355">
    <property type="component" value="Unassembled WGS sequence"/>
</dbReference>